<comment type="caution">
    <text evidence="2">The sequence shown here is derived from an EMBL/GenBank/DDBJ whole genome shotgun (WGS) entry which is preliminary data.</text>
</comment>
<proteinExistence type="predicted"/>
<protein>
    <submittedName>
        <fullName evidence="2">Uncharacterized protein</fullName>
    </submittedName>
</protein>
<organism evidence="2 3">
    <name type="scientific">Mycobacteroides salmoniphilum</name>
    <dbReference type="NCBI Taxonomy" id="404941"/>
    <lineage>
        <taxon>Bacteria</taxon>
        <taxon>Bacillati</taxon>
        <taxon>Actinomycetota</taxon>
        <taxon>Actinomycetes</taxon>
        <taxon>Mycobacteriales</taxon>
        <taxon>Mycobacteriaceae</taxon>
        <taxon>Mycobacteroides</taxon>
    </lineage>
</organism>
<accession>A0A4R8STC3</accession>
<feature type="region of interest" description="Disordered" evidence="1">
    <location>
        <begin position="98"/>
        <end position="172"/>
    </location>
</feature>
<reference evidence="2 3" key="1">
    <citation type="journal article" date="2019" name="Sci. Rep.">
        <title>Extended insight into the Mycobacterium chelonae-abscessus complex through whole genome sequencing of Mycobacterium salmoniphilum outbreak and Mycobacterium salmoniphilum-like strains.</title>
        <authorList>
            <person name="Behra P.R.K."/>
            <person name="Das S."/>
            <person name="Pettersson B.M.F."/>
            <person name="Shirreff L."/>
            <person name="DuCote T."/>
            <person name="Jacobsson K.G."/>
            <person name="Ennis D.G."/>
            <person name="Kirsebom L.A."/>
        </authorList>
    </citation>
    <scope>NUCLEOTIDE SEQUENCE [LARGE SCALE GENOMIC DNA]</scope>
    <source>
        <strain evidence="2 3">CCUG 60884</strain>
    </source>
</reference>
<dbReference type="EMBL" id="PECL01000008">
    <property type="protein sequence ID" value="TEA03698.1"/>
    <property type="molecule type" value="Genomic_DNA"/>
</dbReference>
<evidence type="ECO:0000256" key="1">
    <source>
        <dbReference type="SAM" id="MobiDB-lite"/>
    </source>
</evidence>
<evidence type="ECO:0000313" key="3">
    <source>
        <dbReference type="Proteomes" id="UP000294604"/>
    </source>
</evidence>
<feature type="compositionally biased region" description="Basic and acidic residues" evidence="1">
    <location>
        <begin position="139"/>
        <end position="152"/>
    </location>
</feature>
<name>A0A4R8STC3_9MYCO</name>
<dbReference type="Proteomes" id="UP000294604">
    <property type="component" value="Unassembled WGS sequence"/>
</dbReference>
<gene>
    <name evidence="2" type="ORF">CCUG60884_02553</name>
</gene>
<evidence type="ECO:0000313" key="2">
    <source>
        <dbReference type="EMBL" id="TEA03698.1"/>
    </source>
</evidence>
<sequence length="259" mass="28341">MFVQLRIRARRSHDRPAMREIAEPVDLRLATDGSTRWPWTGPVIGCIGPTSAAGDDAPTGVLGLFSHQPLHRSGGAIDQLRGRTRHLCARPALRCRNIKKRSDPRRSPHNASRVEQCRTDPGTGPRRRDTYRPATAGYDHPRAPPRSRDQCRHPTTARPPIARRGGSPVPSRFQYTVKDIGRPAGGTLRPGGTAHELAAAFAAPDRGRGKWPYCMTWNWGAGYGKSVAIRMTGARTDPRVSAGEVCAQTGVRPTARSRA</sequence>
<dbReference type="Pfam" id="PF10974">
    <property type="entry name" value="DUF2804"/>
    <property type="match status" value="1"/>
</dbReference>
<dbReference type="AlphaFoldDB" id="A0A4R8STC3"/>
<dbReference type="InterPro" id="IPR021243">
    <property type="entry name" value="DUF2804"/>
</dbReference>